<dbReference type="GO" id="GO:0005524">
    <property type="term" value="F:ATP binding"/>
    <property type="evidence" value="ECO:0007669"/>
    <property type="project" value="UniProtKB-KW"/>
</dbReference>
<dbReference type="Proteomes" id="UP000005808">
    <property type="component" value="Unassembled WGS sequence"/>
</dbReference>
<feature type="domain" description="HAMP" evidence="13">
    <location>
        <begin position="153"/>
        <end position="205"/>
    </location>
</feature>
<dbReference type="PATRIC" id="fig|1127483.3.peg.2995"/>
<keyword evidence="11 14" id="KW-0812">Transmembrane</keyword>
<keyword evidence="5" id="KW-0597">Phosphoprotein</keyword>
<evidence type="ECO:0000256" key="5">
    <source>
        <dbReference type="ARBA" id="ARBA00022553"/>
    </source>
</evidence>
<dbReference type="RefSeq" id="WP_006158573.1">
    <property type="nucleotide sequence ID" value="NZ_AHJE01000036.1"/>
</dbReference>
<reference evidence="14 15" key="1">
    <citation type="journal article" date="2012" name="J. Bacteriol.">
        <title>De Novo Genome Project of Cupriavidus basilensis OR16.</title>
        <authorList>
            <person name="Cserhati M."/>
            <person name="Kriszt B."/>
            <person name="Szoboszlay S."/>
            <person name="Toth A."/>
            <person name="Szabo I."/>
            <person name="Tancsics A."/>
            <person name="Nagy I."/>
            <person name="Horvath B."/>
            <person name="Nagy I."/>
            <person name="Kukolya J."/>
        </authorList>
    </citation>
    <scope>NUCLEOTIDE SEQUENCE [LARGE SCALE GENOMIC DNA]</scope>
    <source>
        <strain evidence="14 15">OR16</strain>
    </source>
</reference>
<dbReference type="InterPro" id="IPR003594">
    <property type="entry name" value="HATPase_dom"/>
</dbReference>
<sequence>MVRSLLKLYLLVILAAAAAVTAINTTFIPLFHEHFTATERENRRGYAFTLSQYLGPQRGKDRDAALSILQEQAREKFDLVDAASLTHLDAQQLADLAAGKLVLGYDAKDYYLPLRDGQILHALSEEEDHTNISVLAYALIALATLLSIIAWVWYHWRDLDKLQQAARDFGGGKLSTRANLPRRSNIAALATQFNEMAEQIEASIVHQREMMHGISHELKTPIARLEFGIALLQSAGTGDAERARQALRLEDLRRDVRELDELVTELLTLGQLEQGAAPMMLMRVSVSELIDSVAASLADEVADNKLTLSVHVTGPRPHHVCDPRLVARALLNLCRNATRYARSAIHLRAETDAAGRLRLTVEDDGPGIAPEERARIFEPFHRPDSSRNRHTGGFGLGLAIVRRIALLHGGQVGLDSGSEGGARFVIALPPMDERAMPGKPSI</sequence>
<dbReference type="GO" id="GO:0005886">
    <property type="term" value="C:plasma membrane"/>
    <property type="evidence" value="ECO:0007669"/>
    <property type="project" value="UniProtKB-SubCell"/>
</dbReference>
<dbReference type="InterPro" id="IPR050980">
    <property type="entry name" value="2C_sensor_his_kinase"/>
</dbReference>
<keyword evidence="7" id="KW-0547">Nucleotide-binding</keyword>
<dbReference type="PANTHER" id="PTHR44936">
    <property type="entry name" value="SENSOR PROTEIN CREC"/>
    <property type="match status" value="1"/>
</dbReference>
<dbReference type="Gene3D" id="6.10.340.10">
    <property type="match status" value="1"/>
</dbReference>
<evidence type="ECO:0000256" key="10">
    <source>
        <dbReference type="SAM" id="Coils"/>
    </source>
</evidence>
<dbReference type="InterPro" id="IPR036097">
    <property type="entry name" value="HisK_dim/P_sf"/>
</dbReference>
<dbReference type="InterPro" id="IPR003661">
    <property type="entry name" value="HisK_dim/P_dom"/>
</dbReference>
<protein>
    <recommendedName>
        <fullName evidence="3">histidine kinase</fullName>
        <ecNumber evidence="3">2.7.13.3</ecNumber>
    </recommendedName>
</protein>
<evidence type="ECO:0000256" key="6">
    <source>
        <dbReference type="ARBA" id="ARBA00022679"/>
    </source>
</evidence>
<comment type="caution">
    <text evidence="14">The sequence shown here is derived from an EMBL/GenBank/DDBJ whole genome shotgun (WGS) entry which is preliminary data.</text>
</comment>
<dbReference type="Pfam" id="PF00512">
    <property type="entry name" value="HisKA"/>
    <property type="match status" value="1"/>
</dbReference>
<dbReference type="CDD" id="cd00082">
    <property type="entry name" value="HisKA"/>
    <property type="match status" value="1"/>
</dbReference>
<evidence type="ECO:0000256" key="7">
    <source>
        <dbReference type="ARBA" id="ARBA00022741"/>
    </source>
</evidence>
<dbReference type="SUPFAM" id="SSF55874">
    <property type="entry name" value="ATPase domain of HSP90 chaperone/DNA topoisomerase II/histidine kinase"/>
    <property type="match status" value="1"/>
</dbReference>
<dbReference type="Gene3D" id="1.10.287.130">
    <property type="match status" value="1"/>
</dbReference>
<dbReference type="InterPro" id="IPR003660">
    <property type="entry name" value="HAMP_dom"/>
</dbReference>
<evidence type="ECO:0000256" key="1">
    <source>
        <dbReference type="ARBA" id="ARBA00000085"/>
    </source>
</evidence>
<evidence type="ECO:0000256" key="8">
    <source>
        <dbReference type="ARBA" id="ARBA00022777"/>
    </source>
</evidence>
<organism evidence="14 15">
    <name type="scientific">Cupriavidus basilensis OR16</name>
    <dbReference type="NCBI Taxonomy" id="1127483"/>
    <lineage>
        <taxon>Bacteria</taxon>
        <taxon>Pseudomonadati</taxon>
        <taxon>Pseudomonadota</taxon>
        <taxon>Betaproteobacteria</taxon>
        <taxon>Burkholderiales</taxon>
        <taxon>Burkholderiaceae</taxon>
        <taxon>Cupriavidus</taxon>
    </lineage>
</organism>
<dbReference type="Pfam" id="PF00672">
    <property type="entry name" value="HAMP"/>
    <property type="match status" value="1"/>
</dbReference>
<dbReference type="SMART" id="SM00388">
    <property type="entry name" value="HisKA"/>
    <property type="match status" value="1"/>
</dbReference>
<evidence type="ECO:0000256" key="9">
    <source>
        <dbReference type="ARBA" id="ARBA00022840"/>
    </source>
</evidence>
<accession>H1S583</accession>
<dbReference type="SMART" id="SM00304">
    <property type="entry name" value="HAMP"/>
    <property type="match status" value="1"/>
</dbReference>
<dbReference type="AlphaFoldDB" id="H1S583"/>
<comment type="subcellular location">
    <subcellularLocation>
        <location evidence="2">Cell membrane</location>
        <topology evidence="2">Multi-pass membrane protein</topology>
    </subcellularLocation>
</comment>
<dbReference type="PROSITE" id="PS50109">
    <property type="entry name" value="HIS_KIN"/>
    <property type="match status" value="1"/>
</dbReference>
<feature type="transmembrane region" description="Helical" evidence="11">
    <location>
        <begin position="134"/>
        <end position="154"/>
    </location>
</feature>
<dbReference type="GO" id="GO:0000155">
    <property type="term" value="F:phosphorelay sensor kinase activity"/>
    <property type="evidence" value="ECO:0007669"/>
    <property type="project" value="InterPro"/>
</dbReference>
<dbReference type="EC" id="2.7.13.3" evidence="3"/>
<dbReference type="PANTHER" id="PTHR44936:SF10">
    <property type="entry name" value="SENSOR PROTEIN RSTB"/>
    <property type="match status" value="1"/>
</dbReference>
<keyword evidence="11" id="KW-0472">Membrane</keyword>
<proteinExistence type="predicted"/>
<evidence type="ECO:0000256" key="2">
    <source>
        <dbReference type="ARBA" id="ARBA00004651"/>
    </source>
</evidence>
<evidence type="ECO:0000256" key="11">
    <source>
        <dbReference type="SAM" id="Phobius"/>
    </source>
</evidence>
<evidence type="ECO:0000313" key="15">
    <source>
        <dbReference type="Proteomes" id="UP000005808"/>
    </source>
</evidence>
<evidence type="ECO:0000313" key="14">
    <source>
        <dbReference type="EMBL" id="EHP42250.1"/>
    </source>
</evidence>
<dbReference type="PROSITE" id="PS50885">
    <property type="entry name" value="HAMP"/>
    <property type="match status" value="1"/>
</dbReference>
<feature type="coiled-coil region" evidence="10">
    <location>
        <begin position="242"/>
        <end position="269"/>
    </location>
</feature>
<dbReference type="CDD" id="cd06225">
    <property type="entry name" value="HAMP"/>
    <property type="match status" value="1"/>
</dbReference>
<evidence type="ECO:0000259" key="12">
    <source>
        <dbReference type="PROSITE" id="PS50109"/>
    </source>
</evidence>
<dbReference type="OrthoDB" id="9804645at2"/>
<comment type="catalytic activity">
    <reaction evidence="1">
        <text>ATP + protein L-histidine = ADP + protein N-phospho-L-histidine.</text>
        <dbReference type="EC" id="2.7.13.3"/>
    </reaction>
</comment>
<keyword evidence="8 14" id="KW-0418">Kinase</keyword>
<dbReference type="InterPro" id="IPR036890">
    <property type="entry name" value="HATPase_C_sf"/>
</dbReference>
<dbReference type="InterPro" id="IPR004358">
    <property type="entry name" value="Sig_transdc_His_kin-like_C"/>
</dbReference>
<dbReference type="EMBL" id="AHJE01000036">
    <property type="protein sequence ID" value="EHP42250.1"/>
    <property type="molecule type" value="Genomic_DNA"/>
</dbReference>
<evidence type="ECO:0000256" key="3">
    <source>
        <dbReference type="ARBA" id="ARBA00012438"/>
    </source>
</evidence>
<feature type="domain" description="Histidine kinase" evidence="12">
    <location>
        <begin position="213"/>
        <end position="432"/>
    </location>
</feature>
<evidence type="ECO:0000256" key="4">
    <source>
        <dbReference type="ARBA" id="ARBA00022475"/>
    </source>
</evidence>
<dbReference type="SMART" id="SM00387">
    <property type="entry name" value="HATPase_c"/>
    <property type="match status" value="1"/>
</dbReference>
<dbReference type="PRINTS" id="PR00344">
    <property type="entry name" value="BCTRLSENSOR"/>
</dbReference>
<name>H1S583_9BURK</name>
<dbReference type="InterPro" id="IPR005467">
    <property type="entry name" value="His_kinase_dom"/>
</dbReference>
<dbReference type="Gene3D" id="3.30.565.10">
    <property type="entry name" value="Histidine kinase-like ATPase, C-terminal domain"/>
    <property type="match status" value="1"/>
</dbReference>
<gene>
    <name evidence="14" type="ORF">OR16_14944</name>
</gene>
<dbReference type="Pfam" id="PF02518">
    <property type="entry name" value="HATPase_c"/>
    <property type="match status" value="1"/>
</dbReference>
<dbReference type="SUPFAM" id="SSF47384">
    <property type="entry name" value="Homodimeric domain of signal transducing histidine kinase"/>
    <property type="match status" value="1"/>
</dbReference>
<keyword evidence="4" id="KW-1003">Cell membrane</keyword>
<keyword evidence="10" id="KW-0175">Coiled coil</keyword>
<evidence type="ECO:0000259" key="13">
    <source>
        <dbReference type="PROSITE" id="PS50885"/>
    </source>
</evidence>
<keyword evidence="6" id="KW-0808">Transferase</keyword>
<keyword evidence="9" id="KW-0067">ATP-binding</keyword>
<keyword evidence="11" id="KW-1133">Transmembrane helix</keyword>